<evidence type="ECO:0000259" key="1">
    <source>
        <dbReference type="Pfam" id="PF13640"/>
    </source>
</evidence>
<accession>A0A6N6VQV8</accession>
<dbReference type="Gene3D" id="2.60.120.620">
    <property type="entry name" value="q2cbj1_9rhob like domain"/>
    <property type="match status" value="1"/>
</dbReference>
<comment type="caution">
    <text evidence="2">The sequence shown here is derived from an EMBL/GenBank/DDBJ whole genome shotgun (WGS) entry which is preliminary data.</text>
</comment>
<name>A0A6N6VQV8_9HYPH</name>
<keyword evidence="3" id="KW-1185">Reference proteome</keyword>
<sequence>MIQYAAVETAKVEREPYPHFVVPNFLGPDNLKKVIRDFPDLDMAGLFLPEATHSGPVFEKLLAELAGPKLRAMVSEKLDVDLAGRPALITLRSCCQAGDGQIHADSKFKLATLLLYLNEPWAPKGGRLRVLRSPTDMDDYAAEVPPEGGTLFAFKVQPNSWHGHEPFVGPRRYVMLNYCRDEDVMMREAARHRLSGRVKKFKRLFGVGKVPAALVPMPQERTGLR</sequence>
<organism evidence="2 3">
    <name type="scientific">Parvibaculum sedimenti</name>
    <dbReference type="NCBI Taxonomy" id="2608632"/>
    <lineage>
        <taxon>Bacteria</taxon>
        <taxon>Pseudomonadati</taxon>
        <taxon>Pseudomonadota</taxon>
        <taxon>Alphaproteobacteria</taxon>
        <taxon>Hyphomicrobiales</taxon>
        <taxon>Parvibaculaceae</taxon>
        <taxon>Parvibaculum</taxon>
    </lineage>
</organism>
<dbReference type="RefSeq" id="WP_152214293.1">
    <property type="nucleotide sequence ID" value="NZ_JBAQYD010000096.1"/>
</dbReference>
<dbReference type="EMBL" id="WESC01000001">
    <property type="protein sequence ID" value="KAB7742740.1"/>
    <property type="molecule type" value="Genomic_DNA"/>
</dbReference>
<dbReference type="Pfam" id="PF13640">
    <property type="entry name" value="2OG-FeII_Oxy_3"/>
    <property type="match status" value="1"/>
</dbReference>
<reference evidence="2 3" key="1">
    <citation type="submission" date="2019-09" db="EMBL/GenBank/DDBJ databases">
        <title>Parvibaculum sedimenti sp. nov., isolated from sediment.</title>
        <authorList>
            <person name="Wang Y."/>
        </authorList>
    </citation>
    <scope>NUCLEOTIDE SEQUENCE [LARGE SCALE GENOMIC DNA]</scope>
    <source>
        <strain evidence="2 3">HXT-9</strain>
    </source>
</reference>
<protein>
    <submittedName>
        <fullName evidence="2">2OG-Fe(II) oxygenase</fullName>
    </submittedName>
</protein>
<feature type="domain" description="Prolyl 4-hydroxylase alpha subunit Fe(2+) 2OG dioxygenase" evidence="1">
    <location>
        <begin position="101"/>
        <end position="178"/>
    </location>
</feature>
<evidence type="ECO:0000313" key="2">
    <source>
        <dbReference type="EMBL" id="KAB7742740.1"/>
    </source>
</evidence>
<dbReference type="Proteomes" id="UP000468901">
    <property type="component" value="Unassembled WGS sequence"/>
</dbReference>
<proteinExistence type="predicted"/>
<dbReference type="AlphaFoldDB" id="A0A6N6VQV8"/>
<dbReference type="InterPro" id="IPR044862">
    <property type="entry name" value="Pro_4_hyd_alph_FE2OG_OXY"/>
</dbReference>
<evidence type="ECO:0000313" key="3">
    <source>
        <dbReference type="Proteomes" id="UP000468901"/>
    </source>
</evidence>
<gene>
    <name evidence="2" type="ORF">F2P47_00985</name>
</gene>